<feature type="domain" description="ABC transporter" evidence="5">
    <location>
        <begin position="20"/>
        <end position="259"/>
    </location>
</feature>
<organism evidence="6">
    <name type="scientific">bioreactor metagenome</name>
    <dbReference type="NCBI Taxonomy" id="1076179"/>
    <lineage>
        <taxon>unclassified sequences</taxon>
        <taxon>metagenomes</taxon>
        <taxon>ecological metagenomes</taxon>
    </lineage>
</organism>
<dbReference type="NCBIfam" id="NF008453">
    <property type="entry name" value="PRK11308.1"/>
    <property type="match status" value="1"/>
</dbReference>
<dbReference type="GO" id="GO:0055085">
    <property type="term" value="P:transmembrane transport"/>
    <property type="evidence" value="ECO:0007669"/>
    <property type="project" value="UniProtKB-ARBA"/>
</dbReference>
<dbReference type="Pfam" id="PF00005">
    <property type="entry name" value="ABC_tran"/>
    <property type="match status" value="1"/>
</dbReference>
<dbReference type="SMART" id="SM00382">
    <property type="entry name" value="AAA"/>
    <property type="match status" value="1"/>
</dbReference>
<name>A0A644W5A1_9ZZZZ</name>
<dbReference type="InterPro" id="IPR027417">
    <property type="entry name" value="P-loop_NTPase"/>
</dbReference>
<evidence type="ECO:0000259" key="5">
    <source>
        <dbReference type="PROSITE" id="PS50893"/>
    </source>
</evidence>
<dbReference type="AlphaFoldDB" id="A0A644W5A1"/>
<keyword evidence="3" id="KW-0547">Nucleotide-binding</keyword>
<dbReference type="InterPro" id="IPR003439">
    <property type="entry name" value="ABC_transporter-like_ATP-bd"/>
</dbReference>
<dbReference type="PROSITE" id="PS00211">
    <property type="entry name" value="ABC_TRANSPORTER_1"/>
    <property type="match status" value="1"/>
</dbReference>
<comment type="caution">
    <text evidence="6">The sequence shown here is derived from an EMBL/GenBank/DDBJ whole genome shotgun (WGS) entry which is preliminary data.</text>
</comment>
<comment type="similarity">
    <text evidence="1">Belongs to the ABC transporter superfamily.</text>
</comment>
<dbReference type="InterPro" id="IPR050319">
    <property type="entry name" value="ABC_transp_ATP-bind"/>
</dbReference>
<reference evidence="6" key="1">
    <citation type="submission" date="2019-08" db="EMBL/GenBank/DDBJ databases">
        <authorList>
            <person name="Kucharzyk K."/>
            <person name="Murdoch R.W."/>
            <person name="Higgins S."/>
            <person name="Loffler F."/>
        </authorList>
    </citation>
    <scope>NUCLEOTIDE SEQUENCE</scope>
</reference>
<dbReference type="InterPro" id="IPR013563">
    <property type="entry name" value="Oligopep_ABC_C"/>
</dbReference>
<dbReference type="Pfam" id="PF08352">
    <property type="entry name" value="oligo_HPY"/>
    <property type="match status" value="1"/>
</dbReference>
<dbReference type="PROSITE" id="PS50893">
    <property type="entry name" value="ABC_TRANSPORTER_2"/>
    <property type="match status" value="1"/>
</dbReference>
<sequence length="325" mass="36823">MNEAKNTLLQVNHLKTYFPIKSGFFNKVVGYVKAVDDVSFHLDRCETLGIVGESGCGKSTLGRSVLRLITPTSGEVLFDGVDICKLKPEQMRAYRTRMQIMFQDPLSSLDPRYTIDKTLAEPLKLHTKMSDAEIKERVLELMSRVGLPPYHAHKYPHEFSGGQRQRIGIARAIFLNPDFIVCDEPVSALDVSIQSQVLNLLKQLQNEMKLSYLFISHDLSVVKYISDRVAVMYLGHIVEMACSEELFAHKLHPYTQALTSAIPIPDPHLDKQRIVLEGDVPNPANPPEGCTFHERCTHCMQRCREVVPEFKEVSPGHYVSCHLYN</sequence>
<evidence type="ECO:0000313" key="6">
    <source>
        <dbReference type="EMBL" id="MPL98747.1"/>
    </source>
</evidence>
<evidence type="ECO:0000256" key="3">
    <source>
        <dbReference type="ARBA" id="ARBA00022741"/>
    </source>
</evidence>
<dbReference type="GO" id="GO:0016887">
    <property type="term" value="F:ATP hydrolysis activity"/>
    <property type="evidence" value="ECO:0007669"/>
    <property type="project" value="InterPro"/>
</dbReference>
<dbReference type="CDD" id="cd03257">
    <property type="entry name" value="ABC_NikE_OppD_transporters"/>
    <property type="match status" value="1"/>
</dbReference>
<dbReference type="GO" id="GO:0015833">
    <property type="term" value="P:peptide transport"/>
    <property type="evidence" value="ECO:0007669"/>
    <property type="project" value="InterPro"/>
</dbReference>
<evidence type="ECO:0000256" key="1">
    <source>
        <dbReference type="ARBA" id="ARBA00005417"/>
    </source>
</evidence>
<dbReference type="PANTHER" id="PTHR43776">
    <property type="entry name" value="TRANSPORT ATP-BINDING PROTEIN"/>
    <property type="match status" value="1"/>
</dbReference>
<dbReference type="NCBIfam" id="TIGR01727">
    <property type="entry name" value="oligo_HPY"/>
    <property type="match status" value="1"/>
</dbReference>
<proteinExistence type="inferred from homology"/>
<dbReference type="SUPFAM" id="SSF52540">
    <property type="entry name" value="P-loop containing nucleoside triphosphate hydrolases"/>
    <property type="match status" value="1"/>
</dbReference>
<dbReference type="InterPro" id="IPR017871">
    <property type="entry name" value="ABC_transporter-like_CS"/>
</dbReference>
<dbReference type="FunFam" id="3.40.50.300:FF:000016">
    <property type="entry name" value="Oligopeptide ABC transporter ATP-binding component"/>
    <property type="match status" value="1"/>
</dbReference>
<dbReference type="GO" id="GO:0005524">
    <property type="term" value="F:ATP binding"/>
    <property type="evidence" value="ECO:0007669"/>
    <property type="project" value="UniProtKB-KW"/>
</dbReference>
<accession>A0A644W5A1</accession>
<keyword evidence="4 6" id="KW-0067">ATP-binding</keyword>
<evidence type="ECO:0000256" key="4">
    <source>
        <dbReference type="ARBA" id="ARBA00022840"/>
    </source>
</evidence>
<dbReference type="Gene3D" id="3.40.50.300">
    <property type="entry name" value="P-loop containing nucleotide triphosphate hydrolases"/>
    <property type="match status" value="1"/>
</dbReference>
<dbReference type="InterPro" id="IPR003593">
    <property type="entry name" value="AAA+_ATPase"/>
</dbReference>
<dbReference type="EMBL" id="VSSQ01000626">
    <property type="protein sequence ID" value="MPL98747.1"/>
    <property type="molecule type" value="Genomic_DNA"/>
</dbReference>
<keyword evidence="2" id="KW-0813">Transport</keyword>
<gene>
    <name evidence="6" type="primary">oppF_21</name>
    <name evidence="6" type="ORF">SDC9_44954</name>
</gene>
<evidence type="ECO:0000256" key="2">
    <source>
        <dbReference type="ARBA" id="ARBA00022448"/>
    </source>
</evidence>
<protein>
    <submittedName>
        <fullName evidence="6">Oligopeptide transport ATP-binding protein OppF</fullName>
    </submittedName>
</protein>
<dbReference type="PANTHER" id="PTHR43776:SF7">
    <property type="entry name" value="D,D-DIPEPTIDE TRANSPORT ATP-BINDING PROTEIN DDPF-RELATED"/>
    <property type="match status" value="1"/>
</dbReference>